<protein>
    <submittedName>
        <fullName evidence="5">Acyl--CoA ligase</fullName>
    </submittedName>
</protein>
<dbReference type="AlphaFoldDB" id="A0A9X1JP72"/>
<dbReference type="GO" id="GO:0031956">
    <property type="term" value="F:medium-chain fatty acid-CoA ligase activity"/>
    <property type="evidence" value="ECO:0007669"/>
    <property type="project" value="TreeGrafter"/>
</dbReference>
<dbReference type="Pfam" id="PF00501">
    <property type="entry name" value="AMP-binding"/>
    <property type="match status" value="1"/>
</dbReference>
<dbReference type="EMBL" id="JAGSPC010000001">
    <property type="protein sequence ID" value="MBV7259132.1"/>
    <property type="molecule type" value="Genomic_DNA"/>
</dbReference>
<proteinExistence type="inferred from homology"/>
<feature type="domain" description="AMP-dependent synthetase/ligase" evidence="3">
    <location>
        <begin position="30"/>
        <end position="391"/>
    </location>
</feature>
<comment type="caution">
    <text evidence="5">The sequence shown here is derived from an EMBL/GenBank/DDBJ whole genome shotgun (WGS) entry which is preliminary data.</text>
</comment>
<evidence type="ECO:0000256" key="2">
    <source>
        <dbReference type="ARBA" id="ARBA00022598"/>
    </source>
</evidence>
<keyword evidence="2 5" id="KW-0436">Ligase</keyword>
<evidence type="ECO:0000259" key="4">
    <source>
        <dbReference type="Pfam" id="PF13193"/>
    </source>
</evidence>
<dbReference type="InterPro" id="IPR025110">
    <property type="entry name" value="AMP-bd_C"/>
</dbReference>
<dbReference type="GO" id="GO:0006631">
    <property type="term" value="P:fatty acid metabolic process"/>
    <property type="evidence" value="ECO:0007669"/>
    <property type="project" value="TreeGrafter"/>
</dbReference>
<evidence type="ECO:0000256" key="1">
    <source>
        <dbReference type="ARBA" id="ARBA00006432"/>
    </source>
</evidence>
<accession>A0A9X1JP72</accession>
<dbReference type="Proteomes" id="UP001138681">
    <property type="component" value="Unassembled WGS sequence"/>
</dbReference>
<dbReference type="RefSeq" id="WP_218404368.1">
    <property type="nucleotide sequence ID" value="NZ_JAGSPC010000001.1"/>
</dbReference>
<evidence type="ECO:0000259" key="3">
    <source>
        <dbReference type="Pfam" id="PF00501"/>
    </source>
</evidence>
<gene>
    <name evidence="5" type="ORF">KCG46_06045</name>
</gene>
<dbReference type="PANTHER" id="PTHR43201">
    <property type="entry name" value="ACYL-COA SYNTHETASE"/>
    <property type="match status" value="1"/>
</dbReference>
<feature type="domain" description="AMP-binding enzyme C-terminal" evidence="4">
    <location>
        <begin position="443"/>
        <end position="519"/>
    </location>
</feature>
<reference evidence="5" key="1">
    <citation type="submission" date="2021-04" db="EMBL/GenBank/DDBJ databases">
        <authorList>
            <person name="Pira H."/>
            <person name="Risdian C."/>
            <person name="Wink J."/>
        </authorList>
    </citation>
    <scope>NUCLEOTIDE SEQUENCE</scope>
    <source>
        <strain evidence="5">WH158</strain>
    </source>
</reference>
<dbReference type="PANTHER" id="PTHR43201:SF5">
    <property type="entry name" value="MEDIUM-CHAIN ACYL-COA LIGASE ACSF2, MITOCHONDRIAL"/>
    <property type="match status" value="1"/>
</dbReference>
<name>A0A9X1JP72_9SPHN</name>
<evidence type="ECO:0000313" key="5">
    <source>
        <dbReference type="EMBL" id="MBV7259132.1"/>
    </source>
</evidence>
<dbReference type="InterPro" id="IPR020845">
    <property type="entry name" value="AMP-binding_CS"/>
</dbReference>
<dbReference type="Pfam" id="PF13193">
    <property type="entry name" value="AMP-binding_C"/>
    <property type="match status" value="1"/>
</dbReference>
<evidence type="ECO:0000313" key="6">
    <source>
        <dbReference type="Proteomes" id="UP001138681"/>
    </source>
</evidence>
<keyword evidence="6" id="KW-1185">Reference proteome</keyword>
<dbReference type="InterPro" id="IPR000873">
    <property type="entry name" value="AMP-dep_synth/lig_dom"/>
</dbReference>
<sequence length="534" mass="57206">MYQLNLTEAYCPAQADTEYRERTIEEVLRGQAAERGGATALRELLADGTIGREWTFASLLADSEKCGRALASRHPAGTRIAIMGGNCPEWVLIQLGAAMAGLTIVTVNPAFTPREVRYVLEQSGSGAVYYQPNVRGTALRPVVDEAAAGLAAHDHIIDIEDHGELFAGAGDGELRPTKPHDIVMIQYTSGTTGFPKGVLLHQHGLVQSNADVFARWNITTGKTVTCPFPLFHTAGSAVCVLGCIAQGAILLLVSVFDPVAVAKAIEREKPEVVAGVSTMIFAIIEAAKATGTDVSGVETVISGGAMVQPELNRAAQDVFGVPILIVYGQTETSPAITAAWPTDTGSDLTHTIGQPCSHMEVAIMSPNDNSICAPDEQGEICMRGFNMMTGYNDNPQATAETIDADGWLRTGDLGTMDTRGYVKITGRVKEMIIRGGENLFPAEIEAALLEHPAIAELAVAGVPDEKWGEIVACFMRLAEGAARPEEDELKSFIRQRLSPQKTPAHWVWVKEFPLTGSGKIQKFALAEAFAKNEH</sequence>
<organism evidence="5 6">
    <name type="scientific">Erythrobacter crassostreae</name>
    <dbReference type="NCBI Taxonomy" id="2828328"/>
    <lineage>
        <taxon>Bacteria</taxon>
        <taxon>Pseudomonadati</taxon>
        <taxon>Pseudomonadota</taxon>
        <taxon>Alphaproteobacteria</taxon>
        <taxon>Sphingomonadales</taxon>
        <taxon>Erythrobacteraceae</taxon>
        <taxon>Erythrobacter/Porphyrobacter group</taxon>
        <taxon>Erythrobacter</taxon>
    </lineage>
</organism>
<dbReference type="PROSITE" id="PS00455">
    <property type="entry name" value="AMP_BINDING"/>
    <property type="match status" value="1"/>
</dbReference>
<comment type="similarity">
    <text evidence="1">Belongs to the ATP-dependent AMP-binding enzyme family.</text>
</comment>